<protein>
    <submittedName>
        <fullName evidence="2">Uncharacterized protein</fullName>
    </submittedName>
</protein>
<feature type="region of interest" description="Disordered" evidence="1">
    <location>
        <begin position="58"/>
        <end position="117"/>
    </location>
</feature>
<dbReference type="EMBL" id="JBBPFD010000207">
    <property type="protein sequence ID" value="KAK7879762.1"/>
    <property type="molecule type" value="Genomic_DNA"/>
</dbReference>
<feature type="compositionally biased region" description="Basic residues" evidence="1">
    <location>
        <begin position="8"/>
        <end position="21"/>
    </location>
</feature>
<evidence type="ECO:0000313" key="3">
    <source>
        <dbReference type="Proteomes" id="UP001460270"/>
    </source>
</evidence>
<comment type="caution">
    <text evidence="2">The sequence shown here is derived from an EMBL/GenBank/DDBJ whole genome shotgun (WGS) entry which is preliminary data.</text>
</comment>
<proteinExistence type="predicted"/>
<accession>A0AAW0MJV4</accession>
<dbReference type="AlphaFoldDB" id="A0AAW0MJV4"/>
<dbReference type="Proteomes" id="UP001460270">
    <property type="component" value="Unassembled WGS sequence"/>
</dbReference>
<gene>
    <name evidence="2" type="ORF">WMY93_030689</name>
</gene>
<reference evidence="3" key="1">
    <citation type="submission" date="2024-04" db="EMBL/GenBank/DDBJ databases">
        <title>Salinicola lusitanus LLJ914,a marine bacterium isolated from the Okinawa Trough.</title>
        <authorList>
            <person name="Li J."/>
        </authorList>
    </citation>
    <scope>NUCLEOTIDE SEQUENCE [LARGE SCALE GENOMIC DNA]</scope>
</reference>
<feature type="compositionally biased region" description="Polar residues" evidence="1">
    <location>
        <begin position="58"/>
        <end position="82"/>
    </location>
</feature>
<evidence type="ECO:0000256" key="1">
    <source>
        <dbReference type="SAM" id="MobiDB-lite"/>
    </source>
</evidence>
<feature type="compositionally biased region" description="Low complexity" evidence="1">
    <location>
        <begin position="22"/>
        <end position="31"/>
    </location>
</feature>
<name>A0AAW0MJV4_9GOBI</name>
<keyword evidence="3" id="KW-1185">Reference proteome</keyword>
<sequence>MSEESHGKHTPTSRSTTHHRTPTTSEHPTTTRLDKHQPATTTNTTYAAHLTIIPCQSATHITTTHTPNERNTPSPLRPQQTHPFLLGPIPAHPPILTKHPHFQPHDLSTSSTTTDTH</sequence>
<evidence type="ECO:0000313" key="2">
    <source>
        <dbReference type="EMBL" id="KAK7879762.1"/>
    </source>
</evidence>
<organism evidence="2 3">
    <name type="scientific">Mugilogobius chulae</name>
    <name type="common">yellowstripe goby</name>
    <dbReference type="NCBI Taxonomy" id="88201"/>
    <lineage>
        <taxon>Eukaryota</taxon>
        <taxon>Metazoa</taxon>
        <taxon>Chordata</taxon>
        <taxon>Craniata</taxon>
        <taxon>Vertebrata</taxon>
        <taxon>Euteleostomi</taxon>
        <taxon>Actinopterygii</taxon>
        <taxon>Neopterygii</taxon>
        <taxon>Teleostei</taxon>
        <taxon>Neoteleostei</taxon>
        <taxon>Acanthomorphata</taxon>
        <taxon>Gobiaria</taxon>
        <taxon>Gobiiformes</taxon>
        <taxon>Gobioidei</taxon>
        <taxon>Gobiidae</taxon>
        <taxon>Gobionellinae</taxon>
        <taxon>Mugilogobius</taxon>
    </lineage>
</organism>
<feature type="compositionally biased region" description="Low complexity" evidence="1">
    <location>
        <begin position="108"/>
        <end position="117"/>
    </location>
</feature>
<feature type="region of interest" description="Disordered" evidence="1">
    <location>
        <begin position="1"/>
        <end position="45"/>
    </location>
</feature>